<name>A0A0M9EXS8_FUSLA</name>
<accession>A0A0M9EXS8</accession>
<sequence length="81" mass="9482">MRRNLNMDAIEDHEATDQFVKWKERLERDENWLSPRVEAITEIIGQQNDRYADHSYLIVDEIAYFLDIVAVAIGTGTEQSQ</sequence>
<dbReference type="AlphaFoldDB" id="A0A0M9EXS8"/>
<comment type="caution">
    <text evidence="1">The sequence shown here is derived from an EMBL/GenBank/DDBJ whole genome shotgun (WGS) entry which is preliminary data.</text>
</comment>
<dbReference type="OrthoDB" id="5105709at2759"/>
<proteinExistence type="predicted"/>
<reference evidence="1 2" key="1">
    <citation type="submission" date="2015-04" db="EMBL/GenBank/DDBJ databases">
        <title>The draft genome sequence of Fusarium langsethiae, a T-2/HT-2 mycotoxin producer.</title>
        <authorList>
            <person name="Lysoe E."/>
            <person name="Divon H.H."/>
            <person name="Terzi V."/>
            <person name="Orru L."/>
            <person name="Lamontanara A."/>
            <person name="Kolseth A.-K."/>
            <person name="Frandsen R.J."/>
            <person name="Nielsen K."/>
            <person name="Thrane U."/>
        </authorList>
    </citation>
    <scope>NUCLEOTIDE SEQUENCE [LARGE SCALE GENOMIC DNA]</scope>
    <source>
        <strain evidence="1 2">Fl201059</strain>
    </source>
</reference>
<protein>
    <submittedName>
        <fullName evidence="1">Global transactivator</fullName>
    </submittedName>
</protein>
<evidence type="ECO:0000313" key="2">
    <source>
        <dbReference type="Proteomes" id="UP000037904"/>
    </source>
</evidence>
<dbReference type="EMBL" id="JXCE01000076">
    <property type="protein sequence ID" value="KPA42078.1"/>
    <property type="molecule type" value="Genomic_DNA"/>
</dbReference>
<evidence type="ECO:0000313" key="1">
    <source>
        <dbReference type="EMBL" id="KPA42078.1"/>
    </source>
</evidence>
<gene>
    <name evidence="1" type="ORF">FLAG1_05034</name>
</gene>
<dbReference type="Proteomes" id="UP000037904">
    <property type="component" value="Unassembled WGS sequence"/>
</dbReference>
<organism evidence="1 2">
    <name type="scientific">Fusarium langsethiae</name>
    <dbReference type="NCBI Taxonomy" id="179993"/>
    <lineage>
        <taxon>Eukaryota</taxon>
        <taxon>Fungi</taxon>
        <taxon>Dikarya</taxon>
        <taxon>Ascomycota</taxon>
        <taxon>Pezizomycotina</taxon>
        <taxon>Sordariomycetes</taxon>
        <taxon>Hypocreomycetidae</taxon>
        <taxon>Hypocreales</taxon>
        <taxon>Nectriaceae</taxon>
        <taxon>Fusarium</taxon>
    </lineage>
</organism>
<keyword evidence="2" id="KW-1185">Reference proteome</keyword>